<accession>A0A085GJV2</accession>
<dbReference type="STRING" id="1006004.GBAG_0616"/>
<protein>
    <recommendedName>
        <fullName evidence="4">Secreted protein</fullName>
    </recommendedName>
</protein>
<comment type="caution">
    <text evidence="2">The sequence shown here is derived from an EMBL/GenBank/DDBJ whole genome shotgun (WGS) entry which is preliminary data.</text>
</comment>
<sequence>MKNRMKLSALVMLMLPAFVQAQQLFNTPELAAQSFATAVISQDEAALTEVLGDNWRQYLPDEKADPEAVARFVRDWKVSHNIEEQGETAHLNVGQENWQLPIPMVKTQAGWHFDMQRAADEILTRTIGLNELSAIQAVQAYVAAQQDYYQLDQQYAQKFVSTEGKKDGLYWPAVPGEAPSPLGPSFSPVQPGMGYHGYHFRILTAQGADAPGGAKNYISDGKMTEGFALIAWPVEYGETGVATFMVNNQGVVYQKDLGEETAEKVQEIKEFNPDKSWQEEQQ</sequence>
<keyword evidence="1" id="KW-0732">Signal</keyword>
<evidence type="ECO:0000256" key="1">
    <source>
        <dbReference type="SAM" id="SignalP"/>
    </source>
</evidence>
<proteinExistence type="predicted"/>
<feature type="signal peptide" evidence="1">
    <location>
        <begin position="1"/>
        <end position="21"/>
    </location>
</feature>
<gene>
    <name evidence="2" type="ORF">GBAG_0616</name>
</gene>
<dbReference type="OrthoDB" id="108782at2"/>
<dbReference type="InterPro" id="IPR021556">
    <property type="entry name" value="DUF2950"/>
</dbReference>
<evidence type="ECO:0000313" key="2">
    <source>
        <dbReference type="EMBL" id="KFC83997.1"/>
    </source>
</evidence>
<organism evidence="2 3">
    <name type="scientific">Buttiauxella agrestis ATCC 33320</name>
    <dbReference type="NCBI Taxonomy" id="1006004"/>
    <lineage>
        <taxon>Bacteria</taxon>
        <taxon>Pseudomonadati</taxon>
        <taxon>Pseudomonadota</taxon>
        <taxon>Gammaproteobacteria</taxon>
        <taxon>Enterobacterales</taxon>
        <taxon>Enterobacteriaceae</taxon>
        <taxon>Buttiauxella</taxon>
    </lineage>
</organism>
<dbReference type="RefSeq" id="WP_156104850.1">
    <property type="nucleotide sequence ID" value="NZ_JMPI01000014.1"/>
</dbReference>
<feature type="chain" id="PRO_5001791468" description="Secreted protein" evidence="1">
    <location>
        <begin position="22"/>
        <end position="282"/>
    </location>
</feature>
<name>A0A085GJV2_9ENTR</name>
<keyword evidence="3" id="KW-1185">Reference proteome</keyword>
<dbReference type="eggNOG" id="COG4786">
    <property type="taxonomic scope" value="Bacteria"/>
</dbReference>
<reference evidence="2 3" key="1">
    <citation type="submission" date="2014-05" db="EMBL/GenBank/DDBJ databases">
        <title>ATOL: Assembling a taxonomically balanced genome-scale reconstruction of the evolutionary history of the Enterobacteriaceae.</title>
        <authorList>
            <person name="Plunkett G.III."/>
            <person name="Neeno-Eckwall E.C."/>
            <person name="Glasner J.D."/>
            <person name="Perna N.T."/>
        </authorList>
    </citation>
    <scope>NUCLEOTIDE SEQUENCE [LARGE SCALE GENOMIC DNA]</scope>
    <source>
        <strain evidence="2 3">ATCC 33320</strain>
    </source>
</reference>
<evidence type="ECO:0000313" key="3">
    <source>
        <dbReference type="Proteomes" id="UP000028653"/>
    </source>
</evidence>
<dbReference type="Proteomes" id="UP000028653">
    <property type="component" value="Unassembled WGS sequence"/>
</dbReference>
<evidence type="ECO:0008006" key="4">
    <source>
        <dbReference type="Google" id="ProtNLM"/>
    </source>
</evidence>
<dbReference type="EMBL" id="JMPI01000014">
    <property type="protein sequence ID" value="KFC83997.1"/>
    <property type="molecule type" value="Genomic_DNA"/>
</dbReference>
<dbReference type="AlphaFoldDB" id="A0A085GJV2"/>
<dbReference type="Pfam" id="PF11453">
    <property type="entry name" value="DUF2950"/>
    <property type="match status" value="1"/>
</dbReference>